<keyword evidence="2" id="KW-1185">Reference proteome</keyword>
<organism evidence="1 2">
    <name type="scientific">Xenoophorus captivus</name>
    <dbReference type="NCBI Taxonomy" id="1517983"/>
    <lineage>
        <taxon>Eukaryota</taxon>
        <taxon>Metazoa</taxon>
        <taxon>Chordata</taxon>
        <taxon>Craniata</taxon>
        <taxon>Vertebrata</taxon>
        <taxon>Euteleostomi</taxon>
        <taxon>Actinopterygii</taxon>
        <taxon>Neopterygii</taxon>
        <taxon>Teleostei</taxon>
        <taxon>Neoteleostei</taxon>
        <taxon>Acanthomorphata</taxon>
        <taxon>Ovalentaria</taxon>
        <taxon>Atherinomorphae</taxon>
        <taxon>Cyprinodontiformes</taxon>
        <taxon>Goodeidae</taxon>
        <taxon>Xenoophorus</taxon>
    </lineage>
</organism>
<evidence type="ECO:0000313" key="1">
    <source>
        <dbReference type="EMBL" id="MEQ2211292.1"/>
    </source>
</evidence>
<evidence type="ECO:0000313" key="2">
    <source>
        <dbReference type="Proteomes" id="UP001434883"/>
    </source>
</evidence>
<protein>
    <submittedName>
        <fullName evidence="1">Uncharacterized protein</fullName>
    </submittedName>
</protein>
<accession>A0ABV0RSS3</accession>
<dbReference type="EMBL" id="JAHRIN010058863">
    <property type="protein sequence ID" value="MEQ2211292.1"/>
    <property type="molecule type" value="Genomic_DNA"/>
</dbReference>
<sequence length="99" mass="11193">MRSGGEAKRFFVLMRRASCETSLPPRLLRGKASPHLWTDSGPEAAEDHISKKSGLVSCLDTFYVRFEGCEHRSAVLGFEHYYRENSPVRFLSNNLCVNA</sequence>
<reference evidence="1 2" key="1">
    <citation type="submission" date="2021-06" db="EMBL/GenBank/DDBJ databases">
        <authorList>
            <person name="Palmer J.M."/>
        </authorList>
    </citation>
    <scope>NUCLEOTIDE SEQUENCE [LARGE SCALE GENOMIC DNA]</scope>
    <source>
        <strain evidence="1 2">XC_2019</strain>
        <tissue evidence="1">Muscle</tissue>
    </source>
</reference>
<comment type="caution">
    <text evidence="1">The sequence shown here is derived from an EMBL/GenBank/DDBJ whole genome shotgun (WGS) entry which is preliminary data.</text>
</comment>
<gene>
    <name evidence="1" type="ORF">XENOCAPTIV_021575</name>
</gene>
<name>A0ABV0RSS3_9TELE</name>
<dbReference type="Proteomes" id="UP001434883">
    <property type="component" value="Unassembled WGS sequence"/>
</dbReference>
<proteinExistence type="predicted"/>